<comment type="caution">
    <text evidence="2">The sequence shown here is derived from an EMBL/GenBank/DDBJ whole genome shotgun (WGS) entry which is preliminary data.</text>
</comment>
<evidence type="ECO:0000313" key="3">
    <source>
        <dbReference type="Proteomes" id="UP001153069"/>
    </source>
</evidence>
<dbReference type="Proteomes" id="UP001153069">
    <property type="component" value="Unassembled WGS sequence"/>
</dbReference>
<sequence length="294" mass="32671">MSETDSSDESSEGTNEEDCATISSDEGTGISNDSVEATATSLDTSHATLVLRWTQQIPIRLGLCPWAMKSQSLRRLRCTTCLATSPADVAKQVISEVEMLCPQYGLDSGTDLAWSTTLVVCPFVDAWNAEFGAFDGFVRSLSRDLQSLSLCDYDDPARSYELLQEVTLVAFHPRFLRWRALPACVDIGSTVQSHKGMGGFRKSTETFPATIIDTTTPVFGRRKIKIRFHHDSKEQYVPIDWIVFEQDQLLGEPLPDNAMHRAPYPTVHLIRNQDLASLCVRSVSLESRGKTLFA</sequence>
<dbReference type="EMBL" id="CAICTM010003404">
    <property type="protein sequence ID" value="CAB9531299.1"/>
    <property type="molecule type" value="Genomic_DNA"/>
</dbReference>
<name>A0A9N8F5H2_9STRA</name>
<accession>A0A9N8F5H2</accession>
<dbReference type="Pfam" id="PF07209">
    <property type="entry name" value="DUF1415"/>
    <property type="match status" value="1"/>
</dbReference>
<protein>
    <submittedName>
        <fullName evidence="2">Uncharacterized protein</fullName>
    </submittedName>
</protein>
<keyword evidence="3" id="KW-1185">Reference proteome</keyword>
<dbReference type="AlphaFoldDB" id="A0A9N8F5H2"/>
<dbReference type="InterPro" id="IPR009858">
    <property type="entry name" value="DUF1415"/>
</dbReference>
<reference evidence="2" key="1">
    <citation type="submission" date="2020-06" db="EMBL/GenBank/DDBJ databases">
        <authorList>
            <consortium name="Plant Systems Biology data submission"/>
        </authorList>
    </citation>
    <scope>NUCLEOTIDE SEQUENCE</scope>
    <source>
        <strain evidence="2">D6</strain>
    </source>
</reference>
<feature type="compositionally biased region" description="Acidic residues" evidence="1">
    <location>
        <begin position="1"/>
        <end position="19"/>
    </location>
</feature>
<organism evidence="2 3">
    <name type="scientific">Seminavis robusta</name>
    <dbReference type="NCBI Taxonomy" id="568900"/>
    <lineage>
        <taxon>Eukaryota</taxon>
        <taxon>Sar</taxon>
        <taxon>Stramenopiles</taxon>
        <taxon>Ochrophyta</taxon>
        <taxon>Bacillariophyta</taxon>
        <taxon>Bacillariophyceae</taxon>
        <taxon>Bacillariophycidae</taxon>
        <taxon>Naviculales</taxon>
        <taxon>Naviculaceae</taxon>
        <taxon>Seminavis</taxon>
    </lineage>
</organism>
<evidence type="ECO:0000313" key="2">
    <source>
        <dbReference type="EMBL" id="CAB9531299.1"/>
    </source>
</evidence>
<evidence type="ECO:0000256" key="1">
    <source>
        <dbReference type="SAM" id="MobiDB-lite"/>
    </source>
</evidence>
<dbReference type="OrthoDB" id="47278at2759"/>
<proteinExistence type="predicted"/>
<feature type="compositionally biased region" description="Polar residues" evidence="1">
    <location>
        <begin position="21"/>
        <end position="32"/>
    </location>
</feature>
<feature type="region of interest" description="Disordered" evidence="1">
    <location>
        <begin position="1"/>
        <end position="32"/>
    </location>
</feature>
<gene>
    <name evidence="2" type="ORF">SEMRO_3406_G347660.1</name>
</gene>